<comment type="caution">
    <text evidence="2">The sequence shown here is derived from an EMBL/GenBank/DDBJ whole genome shotgun (WGS) entry which is preliminary data.</text>
</comment>
<dbReference type="Proteomes" id="UP000434957">
    <property type="component" value="Unassembled WGS sequence"/>
</dbReference>
<sequence length="50" mass="5510">MMNIDPTATVFYSPGGLMEVVMAALRARDPNDVRDLSMRDLKSLARATPD</sequence>
<reference evidence="2 4" key="1">
    <citation type="submission" date="2018-08" db="EMBL/GenBank/DDBJ databases">
        <title>Genomic investigation of the strawberry pathogen Phytophthora fragariae indicates pathogenicity is determined by transcriptional variation in three key races.</title>
        <authorList>
            <person name="Adams T.M."/>
            <person name="Armitage A.D."/>
            <person name="Sobczyk M.K."/>
            <person name="Bates H.J."/>
            <person name="Dunwell J.M."/>
            <person name="Nellist C.F."/>
            <person name="Harrison R.J."/>
        </authorList>
    </citation>
    <scope>NUCLEOTIDE SEQUENCE [LARGE SCALE GENOMIC DNA]</scope>
    <source>
        <strain evidence="1 3">SCRP249</strain>
        <strain evidence="2 4">SCRP333</strain>
    </source>
</reference>
<evidence type="ECO:0000313" key="2">
    <source>
        <dbReference type="EMBL" id="KAE9336135.1"/>
    </source>
</evidence>
<gene>
    <name evidence="1" type="ORF">PR001_g11914</name>
    <name evidence="2" type="ORF">PR003_g12663</name>
</gene>
<protein>
    <submittedName>
        <fullName evidence="2">Uncharacterized protein</fullName>
    </submittedName>
</protein>
<organism evidence="2 4">
    <name type="scientific">Phytophthora rubi</name>
    <dbReference type="NCBI Taxonomy" id="129364"/>
    <lineage>
        <taxon>Eukaryota</taxon>
        <taxon>Sar</taxon>
        <taxon>Stramenopiles</taxon>
        <taxon>Oomycota</taxon>
        <taxon>Peronosporomycetes</taxon>
        <taxon>Peronosporales</taxon>
        <taxon>Peronosporaceae</taxon>
        <taxon>Phytophthora</taxon>
    </lineage>
</organism>
<dbReference type="Proteomes" id="UP000429607">
    <property type="component" value="Unassembled WGS sequence"/>
</dbReference>
<proteinExistence type="predicted"/>
<dbReference type="EMBL" id="QXFT01000770">
    <property type="protein sequence ID" value="KAE9336135.1"/>
    <property type="molecule type" value="Genomic_DNA"/>
</dbReference>
<evidence type="ECO:0000313" key="4">
    <source>
        <dbReference type="Proteomes" id="UP000434957"/>
    </source>
</evidence>
<keyword evidence="4" id="KW-1185">Reference proteome</keyword>
<dbReference type="EMBL" id="QXFV01000753">
    <property type="protein sequence ID" value="KAE9027692.1"/>
    <property type="molecule type" value="Genomic_DNA"/>
</dbReference>
<evidence type="ECO:0000313" key="3">
    <source>
        <dbReference type="Proteomes" id="UP000429607"/>
    </source>
</evidence>
<accession>A0A6A4EZJ6</accession>
<name>A0A6A4EZJ6_9STRA</name>
<dbReference type="AlphaFoldDB" id="A0A6A4EZJ6"/>
<evidence type="ECO:0000313" key="1">
    <source>
        <dbReference type="EMBL" id="KAE9027692.1"/>
    </source>
</evidence>